<dbReference type="Pfam" id="PF10557">
    <property type="entry name" value="Cullin_Nedd8"/>
    <property type="match status" value="1"/>
</dbReference>
<dbReference type="EMBL" id="JAGFBS010000033">
    <property type="protein sequence ID" value="KAG6371533.1"/>
    <property type="molecule type" value="Genomic_DNA"/>
</dbReference>
<dbReference type="AlphaFoldDB" id="A0A8I2YHM6"/>
<feature type="domain" description="Cullin family profile" evidence="7">
    <location>
        <begin position="428"/>
        <end position="609"/>
    </location>
</feature>
<keyword evidence="9" id="KW-1185">Reference proteome</keyword>
<evidence type="ECO:0000256" key="3">
    <source>
        <dbReference type="ARBA" id="ARBA00022843"/>
    </source>
</evidence>
<keyword evidence="2" id="KW-1017">Isopeptide bond</keyword>
<sequence length="738" mass="84965">MTDVLSKLLSLPKTSQAFTAHRSSVVEHAADHHERLESHPHKTPRLDHDSDSGSASRSRDPKGKAVEKSGPIRIQVQILTRPHPGQGEKLYDMLVMEIDYCNTCLLHELRRSRETNNLMDWLGQFVQICEWLEGKVALLQSLLSYLDRAFILKDKKRQNIRDLAFTSFKQKVLSSSEIVDSIRGSVLEWLNLERTQRSIHSNRDMIRNLVRHLLLHDVYAVIFERYILEQTLSFYIAEANAKIEKLDLTAEQFLDHVTERTGEERERAEAVCGGIGETIKEVVQACRRGLLEARLDWFAKGVLGPLMNAQGTDQLRSMYAEFEALDRLSILCREFKSFIQTSVGNVVKDVEHEDDMVERILTFKTFADHTLQASFVSSSAPNSPFSYALTDAFTTGFKARRNKPAELIARHLDKLMRRGQRDISDVEWETFYTRALARRLLLEKSASDDFEKGVLRILKEKYDPEFGQGDHMFNDLALSREILREFHNRIPEASSARTLSVMVLQRSVWPFAARTKDVDLHPSMHTDLLHYTTFYKAKHQGHKLEWDHSLGTATIKARFNAGNKDLTVSLYQAAVLLLFNEETEIGYKAILEATRMDASELKRTLQSLACANKKVLRKRPVGRDVDEEDVFHFNADFTFPRAKVHINSIQAKDTPEESKRTQSHIDSDRKHYLDAAIVRIMKAKKELTYETLKTQTIEAVKNHFVPEVNVIKQRIVGLVEQEYLRRDDHDMNKFIYVA</sequence>
<dbReference type="SUPFAM" id="SSF46785">
    <property type="entry name" value="Winged helix' DNA-binding domain"/>
    <property type="match status" value="1"/>
</dbReference>
<dbReference type="InterPro" id="IPR016159">
    <property type="entry name" value="Cullin_repeat-like_dom_sf"/>
</dbReference>
<proteinExistence type="inferred from homology"/>
<protein>
    <submittedName>
        <fullName evidence="8">Cullin family-domain-containing protein</fullName>
    </submittedName>
</protein>
<keyword evidence="3" id="KW-0832">Ubl conjugation</keyword>
<feature type="region of interest" description="Disordered" evidence="6">
    <location>
        <begin position="25"/>
        <end position="68"/>
    </location>
</feature>
<comment type="similarity">
    <text evidence="1 4 5">Belongs to the cullin family.</text>
</comment>
<dbReference type="Gene3D" id="1.10.10.10">
    <property type="entry name" value="Winged helix-like DNA-binding domain superfamily/Winged helix DNA-binding domain"/>
    <property type="match status" value="1"/>
</dbReference>
<dbReference type="GO" id="GO:0006511">
    <property type="term" value="P:ubiquitin-dependent protein catabolic process"/>
    <property type="evidence" value="ECO:0007669"/>
    <property type="project" value="InterPro"/>
</dbReference>
<dbReference type="Pfam" id="PF00888">
    <property type="entry name" value="Cullin"/>
    <property type="match status" value="1"/>
</dbReference>
<comment type="caution">
    <text evidence="8">The sequence shown here is derived from an EMBL/GenBank/DDBJ whole genome shotgun (WGS) entry which is preliminary data.</text>
</comment>
<dbReference type="SUPFAM" id="SSF75632">
    <property type="entry name" value="Cullin homology domain"/>
    <property type="match status" value="1"/>
</dbReference>
<dbReference type="InterPro" id="IPR019559">
    <property type="entry name" value="Cullin_neddylation_domain"/>
</dbReference>
<evidence type="ECO:0000256" key="4">
    <source>
        <dbReference type="PROSITE-ProRule" id="PRU00330"/>
    </source>
</evidence>
<dbReference type="InterPro" id="IPR036390">
    <property type="entry name" value="WH_DNA-bd_sf"/>
</dbReference>
<accession>A0A8I2YHM6</accession>
<dbReference type="PANTHER" id="PTHR11932">
    <property type="entry name" value="CULLIN"/>
    <property type="match status" value="1"/>
</dbReference>
<dbReference type="SMART" id="SM00884">
    <property type="entry name" value="Cullin_Nedd8"/>
    <property type="match status" value="1"/>
</dbReference>
<dbReference type="SUPFAM" id="SSF74788">
    <property type="entry name" value="Cullin repeat-like"/>
    <property type="match status" value="1"/>
</dbReference>
<dbReference type="InterPro" id="IPR036388">
    <property type="entry name" value="WH-like_DNA-bd_sf"/>
</dbReference>
<evidence type="ECO:0000256" key="2">
    <source>
        <dbReference type="ARBA" id="ARBA00022499"/>
    </source>
</evidence>
<dbReference type="OrthoDB" id="27073at2759"/>
<dbReference type="InterPro" id="IPR036317">
    <property type="entry name" value="Cullin_homology_sf"/>
</dbReference>
<gene>
    <name evidence="8" type="ORF">JVT61DRAFT_9239</name>
</gene>
<dbReference type="FunFam" id="1.10.10.10:FF:000014">
    <property type="entry name" value="Cullin 1"/>
    <property type="match status" value="1"/>
</dbReference>
<evidence type="ECO:0000313" key="9">
    <source>
        <dbReference type="Proteomes" id="UP000683000"/>
    </source>
</evidence>
<dbReference type="PROSITE" id="PS50069">
    <property type="entry name" value="CULLIN_2"/>
    <property type="match status" value="1"/>
</dbReference>
<dbReference type="InterPro" id="IPR016158">
    <property type="entry name" value="Cullin_homology"/>
</dbReference>
<feature type="compositionally biased region" description="Basic and acidic residues" evidence="6">
    <location>
        <begin position="25"/>
        <end position="67"/>
    </location>
</feature>
<dbReference type="InterPro" id="IPR045093">
    <property type="entry name" value="Cullin"/>
</dbReference>
<dbReference type="GO" id="GO:0031625">
    <property type="term" value="F:ubiquitin protein ligase binding"/>
    <property type="evidence" value="ECO:0007669"/>
    <property type="project" value="InterPro"/>
</dbReference>
<dbReference type="InterPro" id="IPR001373">
    <property type="entry name" value="Cullin_N"/>
</dbReference>
<evidence type="ECO:0000313" key="8">
    <source>
        <dbReference type="EMBL" id="KAG6371533.1"/>
    </source>
</evidence>
<reference evidence="8" key="1">
    <citation type="submission" date="2021-03" db="EMBL/GenBank/DDBJ databases">
        <title>Evolutionary innovations through gain and loss of genes in the ectomycorrhizal Boletales.</title>
        <authorList>
            <person name="Wu G."/>
            <person name="Miyauchi S."/>
            <person name="Morin E."/>
            <person name="Yang Z.-L."/>
            <person name="Xu J."/>
            <person name="Martin F.M."/>
        </authorList>
    </citation>
    <scope>NUCLEOTIDE SEQUENCE</scope>
    <source>
        <strain evidence="8">BR01</strain>
    </source>
</reference>
<dbReference type="Gene3D" id="3.30.230.130">
    <property type="entry name" value="Cullin, Chain C, Domain 2"/>
    <property type="match status" value="1"/>
</dbReference>
<name>A0A8I2YHM6_9AGAM</name>
<evidence type="ECO:0000256" key="6">
    <source>
        <dbReference type="SAM" id="MobiDB-lite"/>
    </source>
</evidence>
<organism evidence="8 9">
    <name type="scientific">Boletus reticuloceps</name>
    <dbReference type="NCBI Taxonomy" id="495285"/>
    <lineage>
        <taxon>Eukaryota</taxon>
        <taxon>Fungi</taxon>
        <taxon>Dikarya</taxon>
        <taxon>Basidiomycota</taxon>
        <taxon>Agaricomycotina</taxon>
        <taxon>Agaricomycetes</taxon>
        <taxon>Agaricomycetidae</taxon>
        <taxon>Boletales</taxon>
        <taxon>Boletineae</taxon>
        <taxon>Boletaceae</taxon>
        <taxon>Boletoideae</taxon>
        <taxon>Boletus</taxon>
    </lineage>
</organism>
<dbReference type="SMART" id="SM00182">
    <property type="entry name" value="CULLIN"/>
    <property type="match status" value="1"/>
</dbReference>
<evidence type="ECO:0000256" key="5">
    <source>
        <dbReference type="RuleBase" id="RU003829"/>
    </source>
</evidence>
<dbReference type="Proteomes" id="UP000683000">
    <property type="component" value="Unassembled WGS sequence"/>
</dbReference>
<evidence type="ECO:0000259" key="7">
    <source>
        <dbReference type="PROSITE" id="PS50069"/>
    </source>
</evidence>
<dbReference type="Pfam" id="PF26557">
    <property type="entry name" value="Cullin_AB"/>
    <property type="match status" value="1"/>
</dbReference>
<dbReference type="InterPro" id="IPR059120">
    <property type="entry name" value="Cullin-like_AB"/>
</dbReference>
<evidence type="ECO:0000256" key="1">
    <source>
        <dbReference type="ARBA" id="ARBA00006019"/>
    </source>
</evidence>
<dbReference type="Gene3D" id="1.20.1310.10">
    <property type="entry name" value="Cullin Repeats"/>
    <property type="match status" value="4"/>
</dbReference>